<gene>
    <name evidence="1" type="ORF">CEV08_09085</name>
</gene>
<sequence>MYAGFLFAEGDMIAETERDMTTENMHKYKGASVTKTVVLKMVALKMITMGVGIKLYPKRFK</sequence>
<evidence type="ECO:0000313" key="1">
    <source>
        <dbReference type="EMBL" id="PIT67882.1"/>
    </source>
</evidence>
<proteinExistence type="predicted"/>
<dbReference type="Proteomes" id="UP000230791">
    <property type="component" value="Unassembled WGS sequence"/>
</dbReference>
<evidence type="ECO:0000313" key="2">
    <source>
        <dbReference type="Proteomes" id="UP000230791"/>
    </source>
</evidence>
<protein>
    <submittedName>
        <fullName evidence="1">Uncharacterized protein</fullName>
    </submittedName>
</protein>
<comment type="caution">
    <text evidence="1">The sequence shown here is derived from an EMBL/GenBank/DDBJ whole genome shotgun (WGS) entry which is preliminary data.</text>
</comment>
<dbReference type="AlphaFoldDB" id="A0A2N9Y849"/>
<reference evidence="1 2" key="1">
    <citation type="submission" date="2017-06" db="EMBL/GenBank/DDBJ databases">
        <title>Draft genome of Bartonella tribocorum C635.</title>
        <authorList>
            <person name="Hadjadj L."/>
            <person name="Jiyipong T."/>
            <person name="Diene S.M."/>
            <person name="Morand S."/>
            <person name="Rolain J.-M."/>
        </authorList>
    </citation>
    <scope>NUCLEOTIDE SEQUENCE [LARGE SCALE GENOMIC DNA]</scope>
    <source>
        <strain evidence="1 2">C635</strain>
    </source>
</reference>
<organism evidence="1 2">
    <name type="scientific">Bartonella tribocorum</name>
    <dbReference type="NCBI Taxonomy" id="85701"/>
    <lineage>
        <taxon>Bacteria</taxon>
        <taxon>Pseudomonadati</taxon>
        <taxon>Pseudomonadota</taxon>
        <taxon>Alphaproteobacteria</taxon>
        <taxon>Hyphomicrobiales</taxon>
        <taxon>Bartonellaceae</taxon>
        <taxon>Bartonella</taxon>
    </lineage>
</organism>
<accession>A0A2N9Y849</accession>
<name>A0A2N9Y849_9HYPH</name>
<dbReference type="EMBL" id="NJPP01000066">
    <property type="protein sequence ID" value="PIT67882.1"/>
    <property type="molecule type" value="Genomic_DNA"/>
</dbReference>